<keyword evidence="6 10" id="KW-0378">Hydrolase</keyword>
<evidence type="ECO:0000256" key="3">
    <source>
        <dbReference type="ARBA" id="ARBA00022651"/>
    </source>
</evidence>
<dbReference type="InterPro" id="IPR011118">
    <property type="entry name" value="Tannase/feruloyl_esterase"/>
</dbReference>
<comment type="caution">
    <text evidence="11">The sequence shown here is derived from an EMBL/GenBank/DDBJ whole genome shotgun (WGS) entry which is preliminary data.</text>
</comment>
<comment type="catalytic activity">
    <reaction evidence="9">
        <text>feruloyl-polysaccharide + H2O = ferulate + polysaccharide.</text>
        <dbReference type="EC" id="3.1.1.73"/>
    </reaction>
</comment>
<comment type="similarity">
    <text evidence="1 10">Belongs to the tannase family.</text>
</comment>
<evidence type="ECO:0000256" key="9">
    <source>
        <dbReference type="ARBA" id="ARBA00034075"/>
    </source>
</evidence>
<keyword evidence="8" id="KW-1015">Disulfide bond</keyword>
<keyword evidence="7" id="KW-0106">Calcium</keyword>
<sequence length="331" mass="35753">MVSFKSTAVYMLGASTAAAQQIVSHPHKACSAIADNFSYEDVTVNFATFVPAGTNISLDHSGELTTCGRPNQIVPVDLCRVAMFVKTSEISNITLEAWLPTNWTGRFLSTGNGGLSGCIQYEDIAYGTQYGFATVGANNGHNGTSGNAFYKSAEVVKDFSWRSVHTGVVVGKAITQTYCQDDYTKSYYLGCSTGGRQGFKEVQKFPHDFDGVVVGAPAVGFNNLTTFLTPDKWALVHDDILNQCDDLDGVADGILEDPDLCTYRPVTLQCASDATDTSACLTAPQVETVRKVFSRYYGDGANNQSALIFPRMQPGSELSDAFIYYNGQPFP</sequence>
<dbReference type="SUPFAM" id="SSF53474">
    <property type="entry name" value="alpha/beta-Hydrolases"/>
    <property type="match status" value="1"/>
</dbReference>
<dbReference type="GO" id="GO:0045493">
    <property type="term" value="P:xylan catabolic process"/>
    <property type="evidence" value="ECO:0007669"/>
    <property type="project" value="UniProtKB-KW"/>
</dbReference>
<reference evidence="11" key="1">
    <citation type="submission" date="2023-04" db="EMBL/GenBank/DDBJ databases">
        <title>Black Yeasts Isolated from many extreme environments.</title>
        <authorList>
            <person name="Coleine C."/>
            <person name="Stajich J.E."/>
            <person name="Selbmann L."/>
        </authorList>
    </citation>
    <scope>NUCLEOTIDE SEQUENCE</scope>
    <source>
        <strain evidence="11">CCFEE 5312</strain>
    </source>
</reference>
<evidence type="ECO:0000256" key="4">
    <source>
        <dbReference type="ARBA" id="ARBA00022723"/>
    </source>
</evidence>
<evidence type="ECO:0000256" key="1">
    <source>
        <dbReference type="ARBA" id="ARBA00006249"/>
    </source>
</evidence>
<keyword evidence="3" id="KW-0624">Polysaccharide degradation</keyword>
<dbReference type="GO" id="GO:0030600">
    <property type="term" value="F:feruloyl esterase activity"/>
    <property type="evidence" value="ECO:0007669"/>
    <property type="project" value="UniProtKB-EC"/>
</dbReference>
<evidence type="ECO:0000256" key="2">
    <source>
        <dbReference type="ARBA" id="ARBA00022487"/>
    </source>
</evidence>
<dbReference type="PANTHER" id="PTHR33938:SF15">
    <property type="entry name" value="FERULOYL ESTERASE B-RELATED"/>
    <property type="match status" value="1"/>
</dbReference>
<dbReference type="GO" id="GO:0046872">
    <property type="term" value="F:metal ion binding"/>
    <property type="evidence" value="ECO:0007669"/>
    <property type="project" value="UniProtKB-KW"/>
</dbReference>
<evidence type="ECO:0000256" key="10">
    <source>
        <dbReference type="RuleBase" id="RU361238"/>
    </source>
</evidence>
<keyword evidence="4" id="KW-0479">Metal-binding</keyword>
<dbReference type="Proteomes" id="UP001271007">
    <property type="component" value="Unassembled WGS sequence"/>
</dbReference>
<dbReference type="EC" id="3.1.1.-" evidence="10"/>
<evidence type="ECO:0000256" key="6">
    <source>
        <dbReference type="ARBA" id="ARBA00022801"/>
    </source>
</evidence>
<keyword evidence="12" id="KW-1185">Reference proteome</keyword>
<keyword evidence="3" id="KW-0119">Carbohydrate metabolism</keyword>
<keyword evidence="5" id="KW-0732">Signal</keyword>
<keyword evidence="2" id="KW-0719">Serine esterase</keyword>
<dbReference type="Pfam" id="PF07519">
    <property type="entry name" value="Tannase"/>
    <property type="match status" value="1"/>
</dbReference>
<evidence type="ECO:0000256" key="8">
    <source>
        <dbReference type="ARBA" id="ARBA00023157"/>
    </source>
</evidence>
<name>A0AAJ0DF39_9PEZI</name>
<keyword evidence="3" id="KW-0858">Xylan degradation</keyword>
<organism evidence="11 12">
    <name type="scientific">Extremus antarcticus</name>
    <dbReference type="NCBI Taxonomy" id="702011"/>
    <lineage>
        <taxon>Eukaryota</taxon>
        <taxon>Fungi</taxon>
        <taxon>Dikarya</taxon>
        <taxon>Ascomycota</taxon>
        <taxon>Pezizomycotina</taxon>
        <taxon>Dothideomycetes</taxon>
        <taxon>Dothideomycetidae</taxon>
        <taxon>Mycosphaerellales</taxon>
        <taxon>Extremaceae</taxon>
        <taxon>Extremus</taxon>
    </lineage>
</organism>
<protein>
    <recommendedName>
        <fullName evidence="10">Carboxylic ester hydrolase</fullName>
        <ecNumber evidence="10">3.1.1.-</ecNumber>
    </recommendedName>
</protein>
<gene>
    <name evidence="11" type="primary">faeB-1_1</name>
    <name evidence="11" type="ORF">LTR09_009714</name>
</gene>
<evidence type="ECO:0000313" key="12">
    <source>
        <dbReference type="Proteomes" id="UP001271007"/>
    </source>
</evidence>
<proteinExistence type="inferred from homology"/>
<evidence type="ECO:0000256" key="5">
    <source>
        <dbReference type="ARBA" id="ARBA00022729"/>
    </source>
</evidence>
<evidence type="ECO:0000313" key="11">
    <source>
        <dbReference type="EMBL" id="KAK3049060.1"/>
    </source>
</evidence>
<evidence type="ECO:0000256" key="7">
    <source>
        <dbReference type="ARBA" id="ARBA00022837"/>
    </source>
</evidence>
<dbReference type="AlphaFoldDB" id="A0AAJ0DF39"/>
<dbReference type="EMBL" id="JAWDJX010000043">
    <property type="protein sequence ID" value="KAK3049060.1"/>
    <property type="molecule type" value="Genomic_DNA"/>
</dbReference>
<accession>A0AAJ0DF39</accession>
<dbReference type="PANTHER" id="PTHR33938">
    <property type="entry name" value="FERULOYL ESTERASE B-RELATED"/>
    <property type="match status" value="1"/>
</dbReference>
<dbReference type="InterPro" id="IPR029058">
    <property type="entry name" value="AB_hydrolase_fold"/>
</dbReference>